<gene>
    <name evidence="2" type="ORF">RHSIM_RhsimUnG0149300</name>
</gene>
<comment type="caution">
    <text evidence="2">The sequence shown here is derived from an EMBL/GenBank/DDBJ whole genome shotgun (WGS) entry which is preliminary data.</text>
</comment>
<dbReference type="Proteomes" id="UP000626092">
    <property type="component" value="Unassembled WGS sequence"/>
</dbReference>
<sequence length="83" mass="9311">MPTTTPSASFPTTPPPATAASPPRPYQHTCHSRSQSSRRRRTKICDCIYDFVQPAIQLNPTGINQHSVRLKPDKYFSRAQVTI</sequence>
<evidence type="ECO:0000256" key="1">
    <source>
        <dbReference type="SAM" id="MobiDB-lite"/>
    </source>
</evidence>
<feature type="compositionally biased region" description="Pro residues" evidence="1">
    <location>
        <begin position="12"/>
        <end position="25"/>
    </location>
</feature>
<dbReference type="AlphaFoldDB" id="A0A834FUS1"/>
<keyword evidence="3" id="KW-1185">Reference proteome</keyword>
<evidence type="ECO:0000313" key="2">
    <source>
        <dbReference type="EMBL" id="KAF7113211.1"/>
    </source>
</evidence>
<reference evidence="2" key="1">
    <citation type="submission" date="2019-11" db="EMBL/GenBank/DDBJ databases">
        <authorList>
            <person name="Liu Y."/>
            <person name="Hou J."/>
            <person name="Li T.-Q."/>
            <person name="Guan C.-H."/>
            <person name="Wu X."/>
            <person name="Wu H.-Z."/>
            <person name="Ling F."/>
            <person name="Zhang R."/>
            <person name="Shi X.-G."/>
            <person name="Ren J.-P."/>
            <person name="Chen E.-F."/>
            <person name="Sun J.-M."/>
        </authorList>
    </citation>
    <scope>NUCLEOTIDE SEQUENCE</scope>
    <source>
        <strain evidence="2">Adult_tree_wgs_1</strain>
        <tissue evidence="2">Leaves</tissue>
    </source>
</reference>
<feature type="region of interest" description="Disordered" evidence="1">
    <location>
        <begin position="1"/>
        <end position="40"/>
    </location>
</feature>
<accession>A0A834FUS1</accession>
<feature type="compositionally biased region" description="Low complexity" evidence="1">
    <location>
        <begin position="1"/>
        <end position="11"/>
    </location>
</feature>
<dbReference type="EMBL" id="WJXA01000323">
    <property type="protein sequence ID" value="KAF7113211.1"/>
    <property type="molecule type" value="Genomic_DNA"/>
</dbReference>
<name>A0A834FUS1_RHOSS</name>
<proteinExistence type="predicted"/>
<protein>
    <submittedName>
        <fullName evidence="2">Uncharacterized protein</fullName>
    </submittedName>
</protein>
<evidence type="ECO:0000313" key="3">
    <source>
        <dbReference type="Proteomes" id="UP000626092"/>
    </source>
</evidence>
<organism evidence="2 3">
    <name type="scientific">Rhododendron simsii</name>
    <name type="common">Sims's rhododendron</name>
    <dbReference type="NCBI Taxonomy" id="118357"/>
    <lineage>
        <taxon>Eukaryota</taxon>
        <taxon>Viridiplantae</taxon>
        <taxon>Streptophyta</taxon>
        <taxon>Embryophyta</taxon>
        <taxon>Tracheophyta</taxon>
        <taxon>Spermatophyta</taxon>
        <taxon>Magnoliopsida</taxon>
        <taxon>eudicotyledons</taxon>
        <taxon>Gunneridae</taxon>
        <taxon>Pentapetalae</taxon>
        <taxon>asterids</taxon>
        <taxon>Ericales</taxon>
        <taxon>Ericaceae</taxon>
        <taxon>Ericoideae</taxon>
        <taxon>Rhodoreae</taxon>
        <taxon>Rhododendron</taxon>
    </lineage>
</organism>